<dbReference type="PANTHER" id="PTHR43156">
    <property type="entry name" value="STAGE II SPORULATION PROTEIN E-RELATED"/>
    <property type="match status" value="1"/>
</dbReference>
<dbReference type="KEGG" id="kuy:FY550_10675"/>
<dbReference type="GO" id="GO:0016791">
    <property type="term" value="F:phosphatase activity"/>
    <property type="evidence" value="ECO:0007669"/>
    <property type="project" value="TreeGrafter"/>
</dbReference>
<evidence type="ECO:0000313" key="4">
    <source>
        <dbReference type="EMBL" id="QEL11547.1"/>
    </source>
</evidence>
<protein>
    <submittedName>
        <fullName evidence="4">SpoIIE family protein phosphatase</fullName>
    </submittedName>
</protein>
<dbReference type="InterPro" id="IPR011006">
    <property type="entry name" value="CheY-like_superfamily"/>
</dbReference>
<keyword evidence="2" id="KW-0175">Coiled coil</keyword>
<proteinExistence type="predicted"/>
<dbReference type="InterPro" id="IPR036457">
    <property type="entry name" value="PPM-type-like_dom_sf"/>
</dbReference>
<dbReference type="RefSeq" id="WP_149054519.1">
    <property type="nucleotide sequence ID" value="NZ_CP043420.1"/>
</dbReference>
<dbReference type="InterPro" id="IPR052016">
    <property type="entry name" value="Bact_Sigma-Reg"/>
</dbReference>
<feature type="domain" description="PPM-type phosphatase" evidence="3">
    <location>
        <begin position="164"/>
        <end position="376"/>
    </location>
</feature>
<organism evidence="4 5">
    <name type="scientific">Kushneria phosphatilytica</name>
    <dbReference type="NCBI Taxonomy" id="657387"/>
    <lineage>
        <taxon>Bacteria</taxon>
        <taxon>Pseudomonadati</taxon>
        <taxon>Pseudomonadota</taxon>
        <taxon>Gammaproteobacteria</taxon>
        <taxon>Oceanospirillales</taxon>
        <taxon>Halomonadaceae</taxon>
        <taxon>Kushneria</taxon>
    </lineage>
</organism>
<reference evidence="4 5" key="1">
    <citation type="submission" date="2019-08" db="EMBL/GenBank/DDBJ databases">
        <title>Complete genome sequence of Kushneria sp. YCWA18, a halophilic phosphate-solubilizing bacterium isolated from Daqiao saltern in China.</title>
        <authorList>
            <person name="Du G.-X."/>
            <person name="Qu L.-Y."/>
        </authorList>
    </citation>
    <scope>NUCLEOTIDE SEQUENCE [LARGE SCALE GENOMIC DNA]</scope>
    <source>
        <strain evidence="4 5">YCWA18</strain>
    </source>
</reference>
<dbReference type="SMART" id="SM00331">
    <property type="entry name" value="PP2C_SIG"/>
    <property type="match status" value="1"/>
</dbReference>
<dbReference type="Proteomes" id="UP000322553">
    <property type="component" value="Chromosome"/>
</dbReference>
<evidence type="ECO:0000259" key="3">
    <source>
        <dbReference type="SMART" id="SM00331"/>
    </source>
</evidence>
<sequence length="380" mass="42530">MYPRAALIGLLDSRNDRRLQLAEALERLGDCEVRLIESTDRLPERLDVLVADSACVEHAQWEALTSRLPTVVIAEQRNQATMLAAVDAGAVDYMIDPLQHVMLLHRILFRALGQHRQCQAAMHERDRLEHLNEQLETHLTILREDLQAGGQIQRRFLPPQGQVLNGVAADYWMAPSLYVSGDFLDYQAHSERYTMFCFADIAGHGASSALVTVLLKALFQRWLSRWNARAPENLPPRWLARLNRELLSLGVGKHAAIFVGVIDRETRMLHYSLGAQLPRPLLKTSQGTCVLPGEGPAVGLFPDIEYPALQYPLPESFSLWLCSDGILDCLPGKGLDERLEALCQCIGKVDTIAELRTMLALADALPDDLSFLTLTGFRHE</sequence>
<dbReference type="SUPFAM" id="SSF52172">
    <property type="entry name" value="CheY-like"/>
    <property type="match status" value="1"/>
</dbReference>
<feature type="coiled-coil region" evidence="2">
    <location>
        <begin position="118"/>
        <end position="145"/>
    </location>
</feature>
<evidence type="ECO:0000313" key="5">
    <source>
        <dbReference type="Proteomes" id="UP000322553"/>
    </source>
</evidence>
<gene>
    <name evidence="4" type="ORF">FY550_10675</name>
</gene>
<evidence type="ECO:0000256" key="2">
    <source>
        <dbReference type="SAM" id="Coils"/>
    </source>
</evidence>
<dbReference type="AlphaFoldDB" id="A0A5C1A0K8"/>
<name>A0A5C1A0K8_9GAMM</name>
<dbReference type="EMBL" id="CP043420">
    <property type="protein sequence ID" value="QEL11547.1"/>
    <property type="molecule type" value="Genomic_DNA"/>
</dbReference>
<dbReference type="PANTHER" id="PTHR43156:SF2">
    <property type="entry name" value="STAGE II SPORULATION PROTEIN E"/>
    <property type="match status" value="1"/>
</dbReference>
<keyword evidence="1" id="KW-0378">Hydrolase</keyword>
<dbReference type="Gene3D" id="3.60.40.10">
    <property type="entry name" value="PPM-type phosphatase domain"/>
    <property type="match status" value="1"/>
</dbReference>
<keyword evidence="5" id="KW-1185">Reference proteome</keyword>
<accession>A0A5C1A0K8</accession>
<dbReference type="InterPro" id="IPR001932">
    <property type="entry name" value="PPM-type_phosphatase-like_dom"/>
</dbReference>
<dbReference type="Pfam" id="PF07228">
    <property type="entry name" value="SpoIIE"/>
    <property type="match status" value="1"/>
</dbReference>
<evidence type="ECO:0000256" key="1">
    <source>
        <dbReference type="ARBA" id="ARBA00022801"/>
    </source>
</evidence>